<evidence type="ECO:0000256" key="6">
    <source>
        <dbReference type="ARBA" id="ARBA00022982"/>
    </source>
</evidence>
<organism evidence="13 14">
    <name type="scientific">Candidatus Marsarchaeota G2 archaeon OSP_D</name>
    <dbReference type="NCBI Taxonomy" id="1978157"/>
    <lineage>
        <taxon>Archaea</taxon>
        <taxon>Candidatus Marsarchaeota</taxon>
        <taxon>Candidatus Marsarchaeota group 2</taxon>
    </lineage>
</organism>
<evidence type="ECO:0000256" key="2">
    <source>
        <dbReference type="ARBA" id="ARBA00022448"/>
    </source>
</evidence>
<dbReference type="GO" id="GO:0009055">
    <property type="term" value="F:electron transfer activity"/>
    <property type="evidence" value="ECO:0007669"/>
    <property type="project" value="InterPro"/>
</dbReference>
<evidence type="ECO:0000256" key="10">
    <source>
        <dbReference type="SAM" id="Phobius"/>
    </source>
</evidence>
<reference evidence="13 14" key="1">
    <citation type="submission" date="2017-04" db="EMBL/GenBank/DDBJ databases">
        <title>Novel microbial lineages endemic to geothermal iron-oxide mats fill important gaps in the evolutionary history of Archaea.</title>
        <authorList>
            <person name="Jay Z.J."/>
            <person name="Beam J.P."/>
            <person name="Dlakic M."/>
            <person name="Rusch D.B."/>
            <person name="Kozubal M.A."/>
            <person name="Inskeep W.P."/>
        </authorList>
    </citation>
    <scope>NUCLEOTIDE SEQUENCE [LARGE SCALE GENOMIC DNA]</scope>
    <source>
        <strain evidence="13">OSP_D</strain>
    </source>
</reference>
<evidence type="ECO:0000256" key="1">
    <source>
        <dbReference type="ARBA" id="ARBA00004141"/>
    </source>
</evidence>
<dbReference type="GO" id="GO:0046872">
    <property type="term" value="F:metal ion binding"/>
    <property type="evidence" value="ECO:0007669"/>
    <property type="project" value="UniProtKB-KW"/>
</dbReference>
<accession>A0A2R6AXF0</accession>
<dbReference type="InterPro" id="IPR016174">
    <property type="entry name" value="Di-haem_cyt_TM"/>
</dbReference>
<feature type="domain" description="Cytochrome b/b6 C-terminal region profile" evidence="12">
    <location>
        <begin position="295"/>
        <end position="372"/>
    </location>
</feature>
<dbReference type="SUPFAM" id="SSF81648">
    <property type="entry name" value="a domain/subunit of cytochrome bc1 complex (Ubiquinol-cytochrome c reductase)"/>
    <property type="match status" value="1"/>
</dbReference>
<protein>
    <recommendedName>
        <fullName evidence="15">Cytochrome b/b6 N-terminal region profile domain-containing protein</fullName>
    </recommendedName>
</protein>
<evidence type="ECO:0000259" key="11">
    <source>
        <dbReference type="PROSITE" id="PS51002"/>
    </source>
</evidence>
<feature type="transmembrane region" description="Helical" evidence="10">
    <location>
        <begin position="387"/>
        <end position="408"/>
    </location>
</feature>
<dbReference type="Pfam" id="PF13631">
    <property type="entry name" value="Cytochrom_B_N_2"/>
    <property type="match status" value="1"/>
</dbReference>
<keyword evidence="2" id="KW-0813">Transport</keyword>
<feature type="transmembrane region" description="Helical" evidence="10">
    <location>
        <begin position="139"/>
        <end position="161"/>
    </location>
</feature>
<gene>
    <name evidence="13" type="ORF">B9Q03_05085</name>
</gene>
<dbReference type="AlphaFoldDB" id="A0A2R6AXF0"/>
<feature type="transmembrane region" description="Helical" evidence="10">
    <location>
        <begin position="258"/>
        <end position="280"/>
    </location>
</feature>
<feature type="transmembrane region" description="Helical" evidence="10">
    <location>
        <begin position="206"/>
        <end position="224"/>
    </location>
</feature>
<keyword evidence="5" id="KW-0479">Metal-binding</keyword>
<proteinExistence type="predicted"/>
<evidence type="ECO:0000256" key="9">
    <source>
        <dbReference type="ARBA" id="ARBA00023136"/>
    </source>
</evidence>
<keyword evidence="8" id="KW-0408">Iron</keyword>
<keyword evidence="3" id="KW-0349">Heme</keyword>
<dbReference type="PROSITE" id="PS51002">
    <property type="entry name" value="CYTB_NTER"/>
    <property type="match status" value="1"/>
</dbReference>
<feature type="transmembrane region" description="Helical" evidence="10">
    <location>
        <begin position="49"/>
        <end position="70"/>
    </location>
</feature>
<dbReference type="InterPro" id="IPR005797">
    <property type="entry name" value="Cyt_b/b6_N"/>
</dbReference>
<evidence type="ECO:0000256" key="7">
    <source>
        <dbReference type="ARBA" id="ARBA00022989"/>
    </source>
</evidence>
<feature type="transmembrane region" description="Helical" evidence="10">
    <location>
        <begin position="319"/>
        <end position="340"/>
    </location>
</feature>
<dbReference type="Pfam" id="PF00032">
    <property type="entry name" value="Cytochrom_B_C"/>
    <property type="match status" value="1"/>
</dbReference>
<dbReference type="Proteomes" id="UP000240322">
    <property type="component" value="Unassembled WGS sequence"/>
</dbReference>
<dbReference type="PANTHER" id="PTHR19271">
    <property type="entry name" value="CYTOCHROME B"/>
    <property type="match status" value="1"/>
</dbReference>
<feature type="transmembrane region" description="Helical" evidence="10">
    <location>
        <begin position="352"/>
        <end position="375"/>
    </location>
</feature>
<evidence type="ECO:0000313" key="13">
    <source>
        <dbReference type="EMBL" id="PSN91065.1"/>
    </source>
</evidence>
<feature type="transmembrane region" description="Helical" evidence="10">
    <location>
        <begin position="111"/>
        <end position="133"/>
    </location>
</feature>
<name>A0A2R6AXF0_9ARCH</name>
<dbReference type="GO" id="GO:0016491">
    <property type="term" value="F:oxidoreductase activity"/>
    <property type="evidence" value="ECO:0007669"/>
    <property type="project" value="InterPro"/>
</dbReference>
<dbReference type="Gene3D" id="1.20.810.10">
    <property type="entry name" value="Cytochrome Bc1 Complex, Chain C"/>
    <property type="match status" value="1"/>
</dbReference>
<sequence length="468" mass="51901">MVGVVENSKSSEKASDPIDYIWRWIEDRTGLKRLILKPQPEFTLFNPHYWLGALAVIAFAFQAVTGFLLMMNYVPLYRTLPTGADNLAWESVNNIIHNVPFGSLIASMHLYGAYAMVMIAFVHLVRNFLIGVYKKPRELMWILGIILGFITLVYAFTGYLLPMNTVSYGATSVGVQLASYFPGWIGKVVPSLLKGAVFPDDTLNRFFAFHVVLLPILFILVLGAKIGLVFEAHGASGPVEVSVDRGPRNRKVNWYPRLIWYSLGLTLIYFAALLIVSALFPISAGTEYTGGSLGANILPDWYFVWTDIVLRASFFSNQYVLDGLLTMVGVILLLTLIPWVDRSPARHPAQRPLISILFIALIGELFALTVYGYLTTTALEIATAGEIFEVFVFVPLTIVLLGLVIYRFSPAYVVNKGKLWAIKPEWDYAGIKQEAEAAEALVSTNLYRGEAGADLGGKLKSNPEDKPA</sequence>
<dbReference type="EMBL" id="NEXE01000036">
    <property type="protein sequence ID" value="PSN91065.1"/>
    <property type="molecule type" value="Genomic_DNA"/>
</dbReference>
<evidence type="ECO:0008006" key="15">
    <source>
        <dbReference type="Google" id="ProtNLM"/>
    </source>
</evidence>
<keyword evidence="7 10" id="KW-1133">Transmembrane helix</keyword>
<dbReference type="PANTHER" id="PTHR19271:SF16">
    <property type="entry name" value="CYTOCHROME B"/>
    <property type="match status" value="1"/>
</dbReference>
<dbReference type="InterPro" id="IPR027387">
    <property type="entry name" value="Cytb/b6-like_sf"/>
</dbReference>
<evidence type="ECO:0000313" key="14">
    <source>
        <dbReference type="Proteomes" id="UP000240322"/>
    </source>
</evidence>
<dbReference type="GO" id="GO:0022904">
    <property type="term" value="P:respiratory electron transport chain"/>
    <property type="evidence" value="ECO:0007669"/>
    <property type="project" value="InterPro"/>
</dbReference>
<comment type="subcellular location">
    <subcellularLocation>
        <location evidence="1">Membrane</location>
        <topology evidence="1">Multi-pass membrane protein</topology>
    </subcellularLocation>
</comment>
<keyword evidence="6" id="KW-0249">Electron transport</keyword>
<dbReference type="PROSITE" id="PS51003">
    <property type="entry name" value="CYTB_CTER"/>
    <property type="match status" value="1"/>
</dbReference>
<evidence type="ECO:0000256" key="8">
    <source>
        <dbReference type="ARBA" id="ARBA00023004"/>
    </source>
</evidence>
<evidence type="ECO:0000259" key="12">
    <source>
        <dbReference type="PROSITE" id="PS51003"/>
    </source>
</evidence>
<comment type="caution">
    <text evidence="13">The sequence shown here is derived from an EMBL/GenBank/DDBJ whole genome shotgun (WGS) entry which is preliminary data.</text>
</comment>
<keyword evidence="9 10" id="KW-0472">Membrane</keyword>
<evidence type="ECO:0000256" key="3">
    <source>
        <dbReference type="ARBA" id="ARBA00022617"/>
    </source>
</evidence>
<dbReference type="GO" id="GO:0016020">
    <property type="term" value="C:membrane"/>
    <property type="evidence" value="ECO:0007669"/>
    <property type="project" value="UniProtKB-SubCell"/>
</dbReference>
<feature type="domain" description="Cytochrome b/b6 N-terminal region profile" evidence="11">
    <location>
        <begin position="21"/>
        <end position="239"/>
    </location>
</feature>
<evidence type="ECO:0000256" key="5">
    <source>
        <dbReference type="ARBA" id="ARBA00022723"/>
    </source>
</evidence>
<dbReference type="SUPFAM" id="SSF81342">
    <property type="entry name" value="Transmembrane di-heme cytochromes"/>
    <property type="match status" value="1"/>
</dbReference>
<keyword evidence="4 10" id="KW-0812">Transmembrane</keyword>
<dbReference type="InterPro" id="IPR005798">
    <property type="entry name" value="Cyt_b/b6_C"/>
</dbReference>
<evidence type="ECO:0000256" key="4">
    <source>
        <dbReference type="ARBA" id="ARBA00022692"/>
    </source>
</evidence>
<dbReference type="InterPro" id="IPR036150">
    <property type="entry name" value="Cyt_b/b6_C_sf"/>
</dbReference>